<evidence type="ECO:0000313" key="1">
    <source>
        <dbReference type="EMBL" id="MBB5998501.1"/>
    </source>
</evidence>
<evidence type="ECO:0000313" key="2">
    <source>
        <dbReference type="Proteomes" id="UP000578077"/>
    </source>
</evidence>
<sequence length="193" mass="21808">MADLVGVPEEELWPEVRKRDEPAASALPAGIKKVYPHRWEVPQSVWRQFFESAEREIGVLVYSGLFLADDTGILRIFERKAREGVKVRLLLGNPDSPHVEERGREEGIGEAMSAKIRNALVLYRPLLKIGGIELRLHGTVLYNSIYRADTETFINPHAYGTPASSTPIFHLEGDSNIGRVYQTAFETIWNTSY</sequence>
<comment type="caution">
    <text evidence="1">The sequence shown here is derived from an EMBL/GenBank/DDBJ whole genome shotgun (WGS) entry which is preliminary data.</text>
</comment>
<dbReference type="SUPFAM" id="SSF56024">
    <property type="entry name" value="Phospholipase D/nuclease"/>
    <property type="match status" value="1"/>
</dbReference>
<dbReference type="RefSeq" id="WP_184634793.1">
    <property type="nucleotide sequence ID" value="NZ_BAABKT010000007.1"/>
</dbReference>
<organism evidence="1 2">
    <name type="scientific">Streptomonospora salina</name>
    <dbReference type="NCBI Taxonomy" id="104205"/>
    <lineage>
        <taxon>Bacteria</taxon>
        <taxon>Bacillati</taxon>
        <taxon>Actinomycetota</taxon>
        <taxon>Actinomycetes</taxon>
        <taxon>Streptosporangiales</taxon>
        <taxon>Nocardiopsidaceae</taxon>
        <taxon>Streptomonospora</taxon>
    </lineage>
</organism>
<keyword evidence="2" id="KW-1185">Reference proteome</keyword>
<dbReference type="Proteomes" id="UP000578077">
    <property type="component" value="Unassembled WGS sequence"/>
</dbReference>
<reference evidence="1 2" key="1">
    <citation type="submission" date="2020-08" db="EMBL/GenBank/DDBJ databases">
        <title>Sequencing the genomes of 1000 actinobacteria strains.</title>
        <authorList>
            <person name="Klenk H.-P."/>
        </authorList>
    </citation>
    <scope>NUCLEOTIDE SEQUENCE [LARGE SCALE GENOMIC DNA]</scope>
    <source>
        <strain evidence="1 2">DSM 44593</strain>
    </source>
</reference>
<gene>
    <name evidence="1" type="ORF">HNR25_002252</name>
</gene>
<accession>A0A841EGF5</accession>
<evidence type="ECO:0008006" key="3">
    <source>
        <dbReference type="Google" id="ProtNLM"/>
    </source>
</evidence>
<name>A0A841EGF5_9ACTN</name>
<dbReference type="AlphaFoldDB" id="A0A841EGF5"/>
<dbReference type="EMBL" id="JACHLY010000001">
    <property type="protein sequence ID" value="MBB5998501.1"/>
    <property type="molecule type" value="Genomic_DNA"/>
</dbReference>
<proteinExistence type="predicted"/>
<protein>
    <recommendedName>
        <fullName evidence="3">XRE family transcriptional regulator</fullName>
    </recommendedName>
</protein>